<feature type="compositionally biased region" description="Gly residues" evidence="3">
    <location>
        <begin position="616"/>
        <end position="626"/>
    </location>
</feature>
<protein>
    <submittedName>
        <fullName evidence="5">Chondroitin AC/alginate lyase</fullName>
    </submittedName>
</protein>
<feature type="domain" description="Alginate lyase" evidence="4">
    <location>
        <begin position="176"/>
        <end position="468"/>
    </location>
</feature>
<dbReference type="Gene3D" id="1.50.10.100">
    <property type="entry name" value="Chondroitin AC/alginate lyase"/>
    <property type="match status" value="1"/>
</dbReference>
<organism evidence="5 6">
    <name type="scientific">Mycena chlorophos</name>
    <name type="common">Agaric fungus</name>
    <name type="synonym">Agaricus chlorophos</name>
    <dbReference type="NCBI Taxonomy" id="658473"/>
    <lineage>
        <taxon>Eukaryota</taxon>
        <taxon>Fungi</taxon>
        <taxon>Dikarya</taxon>
        <taxon>Basidiomycota</taxon>
        <taxon>Agaricomycotina</taxon>
        <taxon>Agaricomycetes</taxon>
        <taxon>Agaricomycetidae</taxon>
        <taxon>Agaricales</taxon>
        <taxon>Marasmiineae</taxon>
        <taxon>Mycenaceae</taxon>
        <taxon>Mycena</taxon>
    </lineage>
</organism>
<dbReference type="GO" id="GO:0016829">
    <property type="term" value="F:lyase activity"/>
    <property type="evidence" value="ECO:0007669"/>
    <property type="project" value="UniProtKB-KW"/>
</dbReference>
<keyword evidence="1" id="KW-0732">Signal</keyword>
<dbReference type="InterPro" id="IPR008397">
    <property type="entry name" value="Alginate_lyase_dom"/>
</dbReference>
<dbReference type="Pfam" id="PF05426">
    <property type="entry name" value="Alginate_lyase"/>
    <property type="match status" value="1"/>
</dbReference>
<evidence type="ECO:0000259" key="4">
    <source>
        <dbReference type="Pfam" id="PF05426"/>
    </source>
</evidence>
<keyword evidence="2 5" id="KW-0456">Lyase</keyword>
<feature type="compositionally biased region" description="Low complexity" evidence="3">
    <location>
        <begin position="605"/>
        <end position="615"/>
    </location>
</feature>
<accession>A0ABQ0LWU8</accession>
<feature type="region of interest" description="Disordered" evidence="3">
    <location>
        <begin position="1"/>
        <end position="26"/>
    </location>
</feature>
<evidence type="ECO:0000313" key="6">
    <source>
        <dbReference type="Proteomes" id="UP000815677"/>
    </source>
</evidence>
<evidence type="ECO:0000256" key="1">
    <source>
        <dbReference type="ARBA" id="ARBA00022729"/>
    </source>
</evidence>
<dbReference type="Proteomes" id="UP000815677">
    <property type="component" value="Unassembled WGS sequence"/>
</dbReference>
<evidence type="ECO:0000313" key="5">
    <source>
        <dbReference type="EMBL" id="GAT55565.1"/>
    </source>
</evidence>
<reference evidence="5" key="1">
    <citation type="submission" date="2014-09" db="EMBL/GenBank/DDBJ databases">
        <title>Genome sequence of the luminous mushroom Mycena chlorophos for searching fungal bioluminescence genes.</title>
        <authorList>
            <person name="Tanaka Y."/>
            <person name="Kasuga D."/>
            <person name="Oba Y."/>
            <person name="Hase S."/>
            <person name="Sato K."/>
            <person name="Oba Y."/>
            <person name="Sakakibara Y."/>
        </authorList>
    </citation>
    <scope>NUCLEOTIDE SEQUENCE</scope>
</reference>
<proteinExistence type="predicted"/>
<name>A0ABQ0LWU8_MYCCL</name>
<evidence type="ECO:0000256" key="3">
    <source>
        <dbReference type="SAM" id="MobiDB-lite"/>
    </source>
</evidence>
<feature type="region of interest" description="Disordered" evidence="3">
    <location>
        <begin position="605"/>
        <end position="628"/>
    </location>
</feature>
<sequence>MTSPLRQPLSYRRHTVESQQQNGKPSEVMSALASTKLKSADLPAFFRSWLPVFAAISNLKQPGPRTVDPSVNRMLSQHRNDMRCSRPTLCPSSERERLDAMSSLIASSLSLRTLVLSLSLSASLAAATNPYVCYANDFVDPAYTANNANNYPSSLSGAQQTIVAWAEELNSHGPWSVTDKPVLAPSGDKHDYMSWAPYSWPDCSSVHNATALSAAEIRKTCPYVTHDGDVNPDRDIPDDFQSFFNLSDAVLYNTIASTFSTSSASTYQANAVKFIQTWFIDNSTFMNPELTYAQMELGPTGQLGTFTGVLDLRGMVKIVSGILMLRQMKASAWTSDLDNAMVAWAKKYITWLQTASTAKQAAAATNNHGTFYAGQLTALQILVGDNSGANSTARGYFGGIFNGQIAANGDQPLEATRTRPYHYRNFNIAGMVTVARLLKYVDPSSNVWNSSSKAPGATIQKAVDFVMTVNPAKDADPGDESYADVVAEIYPNIAAIASTYGDPTGSYVNFLVNSGFPYTDDAFFLWDQPLASGSSSGSGAAASSSVYTAPSATGPRGAAGTPTGAAVGYGTAPAGGSSGTAANAGAGSNSGSGSAAAGAAQGTSAADSAGSSAQGSGSGGSLGGLSGAARTTARPSTALWWTFALLFAGLLSWRTI</sequence>
<dbReference type="SUPFAM" id="SSF48230">
    <property type="entry name" value="Chondroitin AC/alginate lyase"/>
    <property type="match status" value="1"/>
</dbReference>
<dbReference type="InterPro" id="IPR008929">
    <property type="entry name" value="Chondroitin_lyas"/>
</dbReference>
<gene>
    <name evidence="5" type="ORF">MCHLO_12313</name>
</gene>
<keyword evidence="6" id="KW-1185">Reference proteome</keyword>
<evidence type="ECO:0000256" key="2">
    <source>
        <dbReference type="ARBA" id="ARBA00023239"/>
    </source>
</evidence>
<dbReference type="EMBL" id="DF849041">
    <property type="protein sequence ID" value="GAT55565.1"/>
    <property type="molecule type" value="Genomic_DNA"/>
</dbReference>